<name>A0A1W6Z0G0_9BORD</name>
<dbReference type="InterPro" id="IPR000073">
    <property type="entry name" value="AB_hydrolase_1"/>
</dbReference>
<dbReference type="GO" id="GO:0046464">
    <property type="term" value="P:acylglycerol catabolic process"/>
    <property type="evidence" value="ECO:0007669"/>
    <property type="project" value="TreeGrafter"/>
</dbReference>
<proteinExistence type="predicted"/>
<protein>
    <submittedName>
        <fullName evidence="2">Alpha/beta hydrolase</fullName>
    </submittedName>
</protein>
<evidence type="ECO:0000259" key="1">
    <source>
        <dbReference type="Pfam" id="PF00561"/>
    </source>
</evidence>
<dbReference type="GO" id="GO:0047372">
    <property type="term" value="F:monoacylglycerol lipase activity"/>
    <property type="evidence" value="ECO:0007669"/>
    <property type="project" value="TreeGrafter"/>
</dbReference>
<dbReference type="SUPFAM" id="SSF53474">
    <property type="entry name" value="alpha/beta-Hydrolases"/>
    <property type="match status" value="1"/>
</dbReference>
<sequence>MTTQLIGRIAVEIDGEGDAAICIHGLGGSSNNWTPVMSALTRFKTIRIDMPGSARSASAGGALSIQSLAQSVREVCTRLGVERAHFLGHSLGTIVCFQLAVESPSLVRSLALFGPLLCPPDAGRAGIRARGQRARQDGAAGMQEIADAIVQGVTSAETRQHRPAAVALVRESVMRQDPDGYARSCDALADAQAAPVDRIACPTLLVTGDEDPVAPPQSVRGIGDRIAGSRVAVLPRCGHWTTFEKPDECLRELKDFYAAHAR</sequence>
<feature type="domain" description="AB hydrolase-1" evidence="1">
    <location>
        <begin position="21"/>
        <end position="246"/>
    </location>
</feature>
<dbReference type="Gene3D" id="3.40.50.1820">
    <property type="entry name" value="alpha/beta hydrolase"/>
    <property type="match status" value="1"/>
</dbReference>
<reference evidence="2 3" key="1">
    <citation type="submission" date="2017-05" db="EMBL/GenBank/DDBJ databases">
        <title>Complete and WGS of Bordetella genogroups.</title>
        <authorList>
            <person name="Spilker T."/>
            <person name="LiPuma J."/>
        </authorList>
    </citation>
    <scope>NUCLEOTIDE SEQUENCE [LARGE SCALE GENOMIC DNA]</scope>
    <source>
        <strain evidence="2 3">AU17164</strain>
    </source>
</reference>
<dbReference type="GO" id="GO:0016020">
    <property type="term" value="C:membrane"/>
    <property type="evidence" value="ECO:0007669"/>
    <property type="project" value="TreeGrafter"/>
</dbReference>
<dbReference type="Proteomes" id="UP000194139">
    <property type="component" value="Chromosome"/>
</dbReference>
<keyword evidence="2" id="KW-0378">Hydrolase</keyword>
<evidence type="ECO:0000313" key="3">
    <source>
        <dbReference type="Proteomes" id="UP000194139"/>
    </source>
</evidence>
<keyword evidence="3" id="KW-1185">Reference proteome</keyword>
<dbReference type="InterPro" id="IPR050266">
    <property type="entry name" value="AB_hydrolase_sf"/>
</dbReference>
<accession>A0A1W6Z0G0</accession>
<dbReference type="AlphaFoldDB" id="A0A1W6Z0G0"/>
<dbReference type="PRINTS" id="PR00412">
    <property type="entry name" value="EPOXHYDRLASE"/>
</dbReference>
<dbReference type="EMBL" id="CP021109">
    <property type="protein sequence ID" value="ARP86835.1"/>
    <property type="molecule type" value="Genomic_DNA"/>
</dbReference>
<dbReference type="PANTHER" id="PTHR43798:SF5">
    <property type="entry name" value="MONOACYLGLYCEROL LIPASE ABHD6"/>
    <property type="match status" value="1"/>
</dbReference>
<dbReference type="PANTHER" id="PTHR43798">
    <property type="entry name" value="MONOACYLGLYCEROL LIPASE"/>
    <property type="match status" value="1"/>
</dbReference>
<dbReference type="Pfam" id="PF00561">
    <property type="entry name" value="Abhydrolase_1"/>
    <property type="match status" value="1"/>
</dbReference>
<gene>
    <name evidence="2" type="ORF">CAL13_11920</name>
</gene>
<dbReference type="PRINTS" id="PR00111">
    <property type="entry name" value="ABHYDROLASE"/>
</dbReference>
<dbReference type="InterPro" id="IPR000639">
    <property type="entry name" value="Epox_hydrolase-like"/>
</dbReference>
<organism evidence="2 3">
    <name type="scientific">Bordetella genomosp. 9</name>
    <dbReference type="NCBI Taxonomy" id="1416803"/>
    <lineage>
        <taxon>Bacteria</taxon>
        <taxon>Pseudomonadati</taxon>
        <taxon>Pseudomonadota</taxon>
        <taxon>Betaproteobacteria</taxon>
        <taxon>Burkholderiales</taxon>
        <taxon>Alcaligenaceae</taxon>
        <taxon>Bordetella</taxon>
    </lineage>
</organism>
<dbReference type="InterPro" id="IPR029058">
    <property type="entry name" value="AB_hydrolase_fold"/>
</dbReference>
<evidence type="ECO:0000313" key="2">
    <source>
        <dbReference type="EMBL" id="ARP86835.1"/>
    </source>
</evidence>
<dbReference type="RefSeq" id="WP_086072517.1">
    <property type="nucleotide sequence ID" value="NZ_CP021109.1"/>
</dbReference>